<accession>A0ABQ7HAM2</accession>
<feature type="transmembrane region" description="Helical" evidence="1">
    <location>
        <begin position="212"/>
        <end position="231"/>
    </location>
</feature>
<feature type="transmembrane region" description="Helical" evidence="1">
    <location>
        <begin position="273"/>
        <end position="296"/>
    </location>
</feature>
<evidence type="ECO:0000313" key="2">
    <source>
        <dbReference type="EMBL" id="KAF5843901.1"/>
    </source>
</evidence>
<feature type="transmembrane region" description="Helical" evidence="1">
    <location>
        <begin position="111"/>
        <end position="133"/>
    </location>
</feature>
<protein>
    <recommendedName>
        <fullName evidence="4">TLC domain-containing protein</fullName>
    </recommendedName>
</protein>
<reference evidence="2" key="1">
    <citation type="submission" date="2017-08" db="EMBL/GenBank/DDBJ databases">
        <authorList>
            <person name="Polle J.E."/>
            <person name="Barry K."/>
            <person name="Cushman J."/>
            <person name="Schmutz J."/>
            <person name="Tran D."/>
            <person name="Hathwaick L.T."/>
            <person name="Yim W.C."/>
            <person name="Jenkins J."/>
            <person name="Mckie-Krisberg Z.M."/>
            <person name="Prochnik S."/>
            <person name="Lindquist E."/>
            <person name="Dockter R.B."/>
            <person name="Adam C."/>
            <person name="Molina H."/>
            <person name="Bunkerborg J."/>
            <person name="Jin E."/>
            <person name="Buchheim M."/>
            <person name="Magnuson J."/>
        </authorList>
    </citation>
    <scope>NUCLEOTIDE SEQUENCE</scope>
    <source>
        <strain evidence="2">CCAP 19/18</strain>
    </source>
</reference>
<evidence type="ECO:0000256" key="1">
    <source>
        <dbReference type="SAM" id="Phobius"/>
    </source>
</evidence>
<keyword evidence="1" id="KW-0472">Membrane</keyword>
<proteinExistence type="predicted"/>
<dbReference type="EMBL" id="MU069436">
    <property type="protein sequence ID" value="KAF5843901.1"/>
    <property type="molecule type" value="Genomic_DNA"/>
</dbReference>
<gene>
    <name evidence="2" type="ORF">DUNSADRAFT_23</name>
</gene>
<organism evidence="2 3">
    <name type="scientific">Dunaliella salina</name>
    <name type="common">Green alga</name>
    <name type="synonym">Protococcus salinus</name>
    <dbReference type="NCBI Taxonomy" id="3046"/>
    <lineage>
        <taxon>Eukaryota</taxon>
        <taxon>Viridiplantae</taxon>
        <taxon>Chlorophyta</taxon>
        <taxon>core chlorophytes</taxon>
        <taxon>Chlorophyceae</taxon>
        <taxon>CS clade</taxon>
        <taxon>Chlamydomonadales</taxon>
        <taxon>Dunaliellaceae</taxon>
        <taxon>Dunaliella</taxon>
    </lineage>
</organism>
<comment type="caution">
    <text evidence="2">The sequence shown here is derived from an EMBL/GenBank/DDBJ whole genome shotgun (WGS) entry which is preliminary data.</text>
</comment>
<evidence type="ECO:0008006" key="4">
    <source>
        <dbReference type="Google" id="ProtNLM"/>
    </source>
</evidence>
<keyword evidence="1" id="KW-0812">Transmembrane</keyword>
<name>A0ABQ7HAM2_DUNSA</name>
<evidence type="ECO:0000313" key="3">
    <source>
        <dbReference type="Proteomes" id="UP000815325"/>
    </source>
</evidence>
<sequence length="401" mass="45878">MMAASSSWLTSFILNLDVIRDSTLWDERVITRAGKGFVRNFSFAKFVGALSDEEVLCPMLVNNSACAYKRNYKHPEDLGWRIENMRTFVGSDWVAIPFFDYSDMFHHIFNVTLYTLIGIIFFFFVIHFVLLRISHEFPKLDASQALITTTHMAFFILYICQVGPYTYYTLRIIFGPRIVQTFYDHFEFLFWCIVSKGMMYVVEGCSRSVIRVNTFLVFHHIMWGIFVVVASTQKSIFAIKLAFVLDILAVWEVPLYLFLVLKRLKAPLILVDTCAFFGLSLFGITRIAQLIFIIAFFVMGAERMLHEDPSTWGAELALSTILVVLQTYLFVIYAGIIRRMHAKKPSAPKEPEHELADPASVTISLEAAKLEVTRMNEGEAVVAWEGKHIDFMGLSEHIGSA</sequence>
<feature type="transmembrane region" description="Helical" evidence="1">
    <location>
        <begin position="316"/>
        <end position="336"/>
    </location>
</feature>
<feature type="transmembrane region" description="Helical" evidence="1">
    <location>
        <begin position="237"/>
        <end position="261"/>
    </location>
</feature>
<keyword evidence="1" id="KW-1133">Transmembrane helix</keyword>
<dbReference type="Proteomes" id="UP000815325">
    <property type="component" value="Unassembled WGS sequence"/>
</dbReference>
<feature type="transmembrane region" description="Helical" evidence="1">
    <location>
        <begin position="145"/>
        <end position="168"/>
    </location>
</feature>
<keyword evidence="3" id="KW-1185">Reference proteome</keyword>